<dbReference type="Gene3D" id="2.60.34.10">
    <property type="entry name" value="Substrate Binding Domain Of DNAk, Chain A, domain 1"/>
    <property type="match status" value="1"/>
</dbReference>
<dbReference type="OrthoDB" id="10475700at2759"/>
<accession>A0A2Z6PER9</accession>
<sequence length="84" mass="9513">MADENNVLGNLEITEIPEAPKGVPKITVSMTIDHRNRLTVTTSIEMPTSDSDQQSVITQYDDQFLIRTKFDDTIDLVNIFDVEQ</sequence>
<evidence type="ECO:0000256" key="2">
    <source>
        <dbReference type="ARBA" id="ARBA00022840"/>
    </source>
</evidence>
<proteinExistence type="predicted"/>
<evidence type="ECO:0000313" key="3">
    <source>
        <dbReference type="EMBL" id="GAU43469.1"/>
    </source>
</evidence>
<dbReference type="Proteomes" id="UP000242715">
    <property type="component" value="Unassembled WGS sequence"/>
</dbReference>
<dbReference type="GO" id="GO:0140662">
    <property type="term" value="F:ATP-dependent protein folding chaperone"/>
    <property type="evidence" value="ECO:0007669"/>
    <property type="project" value="InterPro"/>
</dbReference>
<organism evidence="3 4">
    <name type="scientific">Trifolium subterraneum</name>
    <name type="common">Subterranean clover</name>
    <dbReference type="NCBI Taxonomy" id="3900"/>
    <lineage>
        <taxon>Eukaryota</taxon>
        <taxon>Viridiplantae</taxon>
        <taxon>Streptophyta</taxon>
        <taxon>Embryophyta</taxon>
        <taxon>Tracheophyta</taxon>
        <taxon>Spermatophyta</taxon>
        <taxon>Magnoliopsida</taxon>
        <taxon>eudicotyledons</taxon>
        <taxon>Gunneridae</taxon>
        <taxon>Pentapetalae</taxon>
        <taxon>rosids</taxon>
        <taxon>fabids</taxon>
        <taxon>Fabales</taxon>
        <taxon>Fabaceae</taxon>
        <taxon>Papilionoideae</taxon>
        <taxon>50 kb inversion clade</taxon>
        <taxon>NPAAA clade</taxon>
        <taxon>Hologalegina</taxon>
        <taxon>IRL clade</taxon>
        <taxon>Trifolieae</taxon>
        <taxon>Trifolium</taxon>
    </lineage>
</organism>
<dbReference type="GO" id="GO:0005524">
    <property type="term" value="F:ATP binding"/>
    <property type="evidence" value="ECO:0007669"/>
    <property type="project" value="UniProtKB-KW"/>
</dbReference>
<dbReference type="Pfam" id="PF00012">
    <property type="entry name" value="HSP70"/>
    <property type="match status" value="1"/>
</dbReference>
<dbReference type="EMBL" id="DF973973">
    <property type="protein sequence ID" value="GAU43469.1"/>
    <property type="molecule type" value="Genomic_DNA"/>
</dbReference>
<dbReference type="InterPro" id="IPR029047">
    <property type="entry name" value="HSP70_peptide-bd_sf"/>
</dbReference>
<dbReference type="InterPro" id="IPR013126">
    <property type="entry name" value="Hsp_70_fam"/>
</dbReference>
<protein>
    <submittedName>
        <fullName evidence="3">Uncharacterized protein</fullName>
    </submittedName>
</protein>
<keyword evidence="1" id="KW-0547">Nucleotide-binding</keyword>
<dbReference type="SUPFAM" id="SSF100920">
    <property type="entry name" value="Heat shock protein 70kD (HSP70), peptide-binding domain"/>
    <property type="match status" value="1"/>
</dbReference>
<evidence type="ECO:0000256" key="1">
    <source>
        <dbReference type="ARBA" id="ARBA00022741"/>
    </source>
</evidence>
<keyword evidence="4" id="KW-1185">Reference proteome</keyword>
<keyword evidence="2" id="KW-0067">ATP-binding</keyword>
<gene>
    <name evidence="3" type="ORF">TSUD_141070</name>
</gene>
<name>A0A2Z6PER9_TRISU</name>
<dbReference type="AlphaFoldDB" id="A0A2Z6PER9"/>
<evidence type="ECO:0000313" key="4">
    <source>
        <dbReference type="Proteomes" id="UP000242715"/>
    </source>
</evidence>
<reference evidence="4" key="1">
    <citation type="journal article" date="2017" name="Front. Plant Sci.">
        <title>Climate Clever Clovers: New Paradigm to Reduce the Environmental Footprint of Ruminants by Breeding Low Methanogenic Forages Utilizing Haplotype Variation.</title>
        <authorList>
            <person name="Kaur P."/>
            <person name="Appels R."/>
            <person name="Bayer P.E."/>
            <person name="Keeble-Gagnere G."/>
            <person name="Wang J."/>
            <person name="Hirakawa H."/>
            <person name="Shirasawa K."/>
            <person name="Vercoe P."/>
            <person name="Stefanova K."/>
            <person name="Durmic Z."/>
            <person name="Nichols P."/>
            <person name="Revell C."/>
            <person name="Isobe S.N."/>
            <person name="Edwards D."/>
            <person name="Erskine W."/>
        </authorList>
    </citation>
    <scope>NUCLEOTIDE SEQUENCE [LARGE SCALE GENOMIC DNA]</scope>
    <source>
        <strain evidence="4">cv. Daliak</strain>
    </source>
</reference>